<reference evidence="2 3" key="1">
    <citation type="submission" date="2018-09" db="EMBL/GenBank/DDBJ databases">
        <title>Murine metabolic-syndrome-specific gut microbial biobank.</title>
        <authorList>
            <person name="Liu C."/>
        </authorList>
    </citation>
    <scope>NUCLEOTIDE SEQUENCE [LARGE SCALE GENOMIC DNA]</scope>
    <source>
        <strain evidence="2 3">8-P5</strain>
    </source>
</reference>
<dbReference type="Proteomes" id="UP000278164">
    <property type="component" value="Unassembled WGS sequence"/>
</dbReference>
<sequence>MSFVVIIILLLLACATYGIFKTISHPAFITSFLWFCILLIYQTVDHGLYALSDKLYGVLLLWNIGFCFSLLAICYVRFPIFVNWRYERYNSAMKVLLPIFIISLLIAIYGLYIKGNYYNSDNIFRGIRESSVLAMEGEDDFQYPMYVTFAMAVVGQSVAVLISLLYVGKKKNLFVIIYACLVLLFFVMRSNKYAMAQLLLAFLAISSYNNTLSKRKFFVYLVCFLGLMLTVHLLRAGDGYEFDFVKFISVYFLAPLPAFDNVLNTHIDYISDFHGEYTLRFIIPFLQTLGFSVEGNPDPFNLHNWTYTPLPVNVYTIMFSYYVDWGYWGIIVFSILLGTFWGGIWKGMEKGYKVALVIYSSFFYMLVFQFFADFFFQYFWVTFQTILFALFLFFSKNTCKNRI</sequence>
<evidence type="ECO:0000313" key="3">
    <source>
        <dbReference type="Proteomes" id="UP000278164"/>
    </source>
</evidence>
<dbReference type="AlphaFoldDB" id="A0A3L7ZKF5"/>
<feature type="transmembrane region" description="Helical" evidence="1">
    <location>
        <begin position="55"/>
        <end position="75"/>
    </location>
</feature>
<feature type="transmembrane region" description="Helical" evidence="1">
    <location>
        <begin position="378"/>
        <end position="395"/>
    </location>
</feature>
<evidence type="ECO:0000256" key="1">
    <source>
        <dbReference type="SAM" id="Phobius"/>
    </source>
</evidence>
<feature type="transmembrane region" description="Helical" evidence="1">
    <location>
        <begin position="217"/>
        <end position="234"/>
    </location>
</feature>
<comment type="caution">
    <text evidence="2">The sequence shown here is derived from an EMBL/GenBank/DDBJ whole genome shotgun (WGS) entry which is preliminary data.</text>
</comment>
<proteinExistence type="predicted"/>
<gene>
    <name evidence="2" type="ORF">D7V78_16220</name>
</gene>
<feature type="transmembrane region" description="Helical" evidence="1">
    <location>
        <begin position="194"/>
        <end position="210"/>
    </location>
</feature>
<name>A0A3L7ZKF5_PARDI</name>
<feature type="transmembrane region" description="Helical" evidence="1">
    <location>
        <begin position="95"/>
        <end position="113"/>
    </location>
</feature>
<evidence type="ECO:0000313" key="2">
    <source>
        <dbReference type="EMBL" id="RLT72375.1"/>
    </source>
</evidence>
<organism evidence="2 3">
    <name type="scientific">Parabacteroides distasonis</name>
    <dbReference type="NCBI Taxonomy" id="823"/>
    <lineage>
        <taxon>Bacteria</taxon>
        <taxon>Pseudomonadati</taxon>
        <taxon>Bacteroidota</taxon>
        <taxon>Bacteroidia</taxon>
        <taxon>Bacteroidales</taxon>
        <taxon>Tannerellaceae</taxon>
        <taxon>Parabacteroides</taxon>
    </lineage>
</organism>
<keyword evidence="1" id="KW-0472">Membrane</keyword>
<feature type="transmembrane region" description="Helical" evidence="1">
    <location>
        <begin position="172"/>
        <end position="188"/>
    </location>
</feature>
<dbReference type="OrthoDB" id="2207562at2"/>
<protein>
    <submittedName>
        <fullName evidence="2">Oligosaccharide repeat unit polymerase</fullName>
    </submittedName>
</protein>
<keyword evidence="1" id="KW-0812">Transmembrane</keyword>
<dbReference type="EMBL" id="RAYI01000044">
    <property type="protein sequence ID" value="RLT72375.1"/>
    <property type="molecule type" value="Genomic_DNA"/>
</dbReference>
<feature type="transmembrane region" description="Helical" evidence="1">
    <location>
        <begin position="325"/>
        <end position="345"/>
    </location>
</feature>
<dbReference type="NCBIfam" id="TIGR04370">
    <property type="entry name" value="glyco_rpt_poly"/>
    <property type="match status" value="1"/>
</dbReference>
<keyword evidence="1" id="KW-1133">Transmembrane helix</keyword>
<dbReference type="RefSeq" id="WP_121737061.1">
    <property type="nucleotide sequence ID" value="NZ_QXXG01000015.1"/>
</dbReference>
<accession>A0A3L7ZKF5</accession>
<feature type="transmembrane region" description="Helical" evidence="1">
    <location>
        <begin position="143"/>
        <end position="165"/>
    </location>
</feature>
<feature type="transmembrane region" description="Helical" evidence="1">
    <location>
        <begin position="352"/>
        <end position="372"/>
    </location>
</feature>